<gene>
    <name evidence="5" type="ORF">MicloDRAFT_00028150</name>
</gene>
<organism evidence="5 6">
    <name type="scientific">Microvirga lotononidis</name>
    <dbReference type="NCBI Taxonomy" id="864069"/>
    <lineage>
        <taxon>Bacteria</taxon>
        <taxon>Pseudomonadati</taxon>
        <taxon>Pseudomonadota</taxon>
        <taxon>Alphaproteobacteria</taxon>
        <taxon>Hyphomicrobiales</taxon>
        <taxon>Methylobacteriaceae</taxon>
        <taxon>Microvirga</taxon>
    </lineage>
</organism>
<evidence type="ECO:0000256" key="2">
    <source>
        <dbReference type="ARBA" id="ARBA00023125"/>
    </source>
</evidence>
<evidence type="ECO:0000256" key="1">
    <source>
        <dbReference type="ARBA" id="ARBA00023015"/>
    </source>
</evidence>
<keyword evidence="1" id="KW-0805">Transcription regulation</keyword>
<keyword evidence="6" id="KW-1185">Reference proteome</keyword>
<feature type="domain" description="HTH araC/xylS-type" evidence="4">
    <location>
        <begin position="229"/>
        <end position="327"/>
    </location>
</feature>
<keyword evidence="2 5" id="KW-0238">DNA-binding</keyword>
<dbReference type="InterPro" id="IPR002818">
    <property type="entry name" value="DJ-1/PfpI"/>
</dbReference>
<keyword evidence="3" id="KW-0804">Transcription</keyword>
<dbReference type="STRING" id="864069.MicloDRAFT_00028150"/>
<dbReference type="HOGENOM" id="CLU_000445_59_0_5"/>
<dbReference type="Proteomes" id="UP000003947">
    <property type="component" value="Unassembled WGS sequence"/>
</dbReference>
<dbReference type="InterPro" id="IPR009057">
    <property type="entry name" value="Homeodomain-like_sf"/>
</dbReference>
<name>I4YQM4_9HYPH</name>
<dbReference type="PATRIC" id="fig|864069.3.peg.3045"/>
<reference evidence="5 6" key="1">
    <citation type="submission" date="2012-02" db="EMBL/GenBank/DDBJ databases">
        <title>Improved High-Quality Draft sequence of Microvirga sp. WSM3557.</title>
        <authorList>
            <consortium name="US DOE Joint Genome Institute"/>
            <person name="Lucas S."/>
            <person name="Han J."/>
            <person name="Lapidus A."/>
            <person name="Cheng J.-F."/>
            <person name="Goodwin L."/>
            <person name="Pitluck S."/>
            <person name="Peters L."/>
            <person name="Zhang X."/>
            <person name="Detter J.C."/>
            <person name="Han C."/>
            <person name="Tapia R."/>
            <person name="Land M."/>
            <person name="Hauser L."/>
            <person name="Kyrpides N."/>
            <person name="Ivanova N."/>
            <person name="Pagani I."/>
            <person name="Brau L."/>
            <person name="Yates R."/>
            <person name="O'Hara G."/>
            <person name="Rui T."/>
            <person name="Howieson J."/>
            <person name="Reeve W."/>
            <person name="Woyke T."/>
        </authorList>
    </citation>
    <scope>NUCLEOTIDE SEQUENCE [LARGE SCALE GENOMIC DNA]</scope>
    <source>
        <strain evidence="5 6">WSM3557</strain>
    </source>
</reference>
<dbReference type="CDD" id="cd03138">
    <property type="entry name" value="GATase1_AraC_2"/>
    <property type="match status" value="1"/>
</dbReference>
<dbReference type="InterPro" id="IPR018060">
    <property type="entry name" value="HTH_AraC"/>
</dbReference>
<dbReference type="Gene3D" id="1.10.10.60">
    <property type="entry name" value="Homeodomain-like"/>
    <property type="match status" value="1"/>
</dbReference>
<dbReference type="EMBL" id="JH660645">
    <property type="protein sequence ID" value="EIM26266.1"/>
    <property type="molecule type" value="Genomic_DNA"/>
</dbReference>
<dbReference type="SUPFAM" id="SSF46689">
    <property type="entry name" value="Homeodomain-like"/>
    <property type="match status" value="2"/>
</dbReference>
<evidence type="ECO:0000256" key="3">
    <source>
        <dbReference type="ARBA" id="ARBA00023163"/>
    </source>
</evidence>
<sequence>MRMIRIWVYDGVLASGVSGPIDVFAAANRIAAKSPVNRRQPFQPIRWRVESLNGKPVHSASGQTVAVDGRIDARGRADAILVTAPFVADMEEFVSRREQLHALSSALRRQHAAGAVVASYCTGSYLLAEAGLLDGRIATTHWDRATDFARRYPRVELRANEVMTEQDRVLCTGAVTSFLNLALRLVEMIGDANLATTTAKALLIDTNRVSQASYATLLDEHGHSDRLVARAQIRMEATLQHGFRLSELAAYLAVSERTLNRRFKQAVGDTPLEYLQSLRIEVAKRLLEAGHASLEGVSQRIGYGDLSTFRELFKRKTGLTPREYQRRFARHASRNTSSAAQS</sequence>
<dbReference type="InterPro" id="IPR052158">
    <property type="entry name" value="INH-QAR"/>
</dbReference>
<dbReference type="GO" id="GO:0043565">
    <property type="term" value="F:sequence-specific DNA binding"/>
    <property type="evidence" value="ECO:0007669"/>
    <property type="project" value="InterPro"/>
</dbReference>
<dbReference type="Gene3D" id="3.40.50.880">
    <property type="match status" value="1"/>
</dbReference>
<accession>I4YQM4</accession>
<proteinExistence type="predicted"/>
<evidence type="ECO:0000259" key="4">
    <source>
        <dbReference type="PROSITE" id="PS01124"/>
    </source>
</evidence>
<dbReference type="PROSITE" id="PS00041">
    <property type="entry name" value="HTH_ARAC_FAMILY_1"/>
    <property type="match status" value="1"/>
</dbReference>
<dbReference type="Pfam" id="PF12833">
    <property type="entry name" value="HTH_18"/>
    <property type="match status" value="1"/>
</dbReference>
<dbReference type="GO" id="GO:0003700">
    <property type="term" value="F:DNA-binding transcription factor activity"/>
    <property type="evidence" value="ECO:0007669"/>
    <property type="project" value="InterPro"/>
</dbReference>
<dbReference type="PROSITE" id="PS01124">
    <property type="entry name" value="HTH_ARAC_FAMILY_2"/>
    <property type="match status" value="1"/>
</dbReference>
<dbReference type="Pfam" id="PF01965">
    <property type="entry name" value="DJ-1_PfpI"/>
    <property type="match status" value="1"/>
</dbReference>
<dbReference type="AlphaFoldDB" id="I4YQM4"/>
<dbReference type="SMART" id="SM00342">
    <property type="entry name" value="HTH_ARAC"/>
    <property type="match status" value="1"/>
</dbReference>
<dbReference type="InterPro" id="IPR029062">
    <property type="entry name" value="Class_I_gatase-like"/>
</dbReference>
<dbReference type="OrthoDB" id="9793422at2"/>
<dbReference type="RefSeq" id="WP_009492075.1">
    <property type="nucleotide sequence ID" value="NZ_CP141049.1"/>
</dbReference>
<dbReference type="eggNOG" id="COG4977">
    <property type="taxonomic scope" value="Bacteria"/>
</dbReference>
<evidence type="ECO:0000313" key="6">
    <source>
        <dbReference type="Proteomes" id="UP000003947"/>
    </source>
</evidence>
<protein>
    <submittedName>
        <fullName evidence="5">Transcriptional regulator containing an amidase domain and an AraC-type DNA-binding HTH domain</fullName>
    </submittedName>
</protein>
<evidence type="ECO:0000313" key="5">
    <source>
        <dbReference type="EMBL" id="EIM26266.1"/>
    </source>
</evidence>
<dbReference type="InterPro" id="IPR018062">
    <property type="entry name" value="HTH_AraC-typ_CS"/>
</dbReference>
<dbReference type="PANTHER" id="PTHR43130:SF11">
    <property type="entry name" value="TRANSCRIPTIONAL REGULATORY PROTEIN"/>
    <property type="match status" value="1"/>
</dbReference>
<dbReference type="SUPFAM" id="SSF52317">
    <property type="entry name" value="Class I glutamine amidotransferase-like"/>
    <property type="match status" value="1"/>
</dbReference>
<dbReference type="PANTHER" id="PTHR43130">
    <property type="entry name" value="ARAC-FAMILY TRANSCRIPTIONAL REGULATOR"/>
    <property type="match status" value="1"/>
</dbReference>